<gene>
    <name evidence="2" type="ORF">E4U13_007623</name>
</gene>
<protein>
    <submittedName>
        <fullName evidence="2">Uncharacterized protein</fullName>
    </submittedName>
</protein>
<dbReference type="AlphaFoldDB" id="A0A9P7PVQ5"/>
<feature type="region of interest" description="Disordered" evidence="1">
    <location>
        <begin position="107"/>
        <end position="147"/>
    </location>
</feature>
<dbReference type="Proteomes" id="UP000732380">
    <property type="component" value="Unassembled WGS sequence"/>
</dbReference>
<feature type="compositionally biased region" description="Polar residues" evidence="1">
    <location>
        <begin position="112"/>
        <end position="147"/>
    </location>
</feature>
<evidence type="ECO:0000313" key="2">
    <source>
        <dbReference type="EMBL" id="KAG6105986.1"/>
    </source>
</evidence>
<sequence>MSLPNFERSQRMAEADLSAVPWVDRMVDEMRSANPKAARFPYTELRGPPRASSKTNEPYHATVVLRKDKTCRGTGMSVHVFLDGTIKPSRKRYNVFTARAASADEMGKNAHLLNSTGAGDGEAQTNETIAESPETSQAQGEQKSSGQ</sequence>
<evidence type="ECO:0000256" key="1">
    <source>
        <dbReference type="SAM" id="MobiDB-lite"/>
    </source>
</evidence>
<organism evidence="2 3">
    <name type="scientific">Claviceps humidiphila</name>
    <dbReference type="NCBI Taxonomy" id="1294629"/>
    <lineage>
        <taxon>Eukaryota</taxon>
        <taxon>Fungi</taxon>
        <taxon>Dikarya</taxon>
        <taxon>Ascomycota</taxon>
        <taxon>Pezizomycotina</taxon>
        <taxon>Sordariomycetes</taxon>
        <taxon>Hypocreomycetidae</taxon>
        <taxon>Hypocreales</taxon>
        <taxon>Clavicipitaceae</taxon>
        <taxon>Claviceps</taxon>
    </lineage>
</organism>
<reference evidence="2 3" key="1">
    <citation type="journal article" date="2020" name="bioRxiv">
        <title>Whole genome comparisons of ergot fungi reveals the divergence and evolution of species within the genus Claviceps are the result of varying mechanisms driving genome evolution and host range expansion.</title>
        <authorList>
            <person name="Wyka S.A."/>
            <person name="Mondo S.J."/>
            <person name="Liu M."/>
            <person name="Dettman J."/>
            <person name="Nalam V."/>
            <person name="Broders K.D."/>
        </authorList>
    </citation>
    <scope>NUCLEOTIDE SEQUENCE [LARGE SCALE GENOMIC DNA]</scope>
    <source>
        <strain evidence="2 3">LM576</strain>
    </source>
</reference>
<dbReference type="EMBL" id="SRQM01000773">
    <property type="protein sequence ID" value="KAG6105986.1"/>
    <property type="molecule type" value="Genomic_DNA"/>
</dbReference>
<name>A0A9P7PVQ5_9HYPO</name>
<evidence type="ECO:0000313" key="3">
    <source>
        <dbReference type="Proteomes" id="UP000732380"/>
    </source>
</evidence>
<proteinExistence type="predicted"/>
<keyword evidence="3" id="KW-1185">Reference proteome</keyword>
<feature type="region of interest" description="Disordered" evidence="1">
    <location>
        <begin position="40"/>
        <end position="60"/>
    </location>
</feature>
<accession>A0A9P7PVQ5</accession>
<comment type="caution">
    <text evidence="2">The sequence shown here is derived from an EMBL/GenBank/DDBJ whole genome shotgun (WGS) entry which is preliminary data.</text>
</comment>